<dbReference type="InterPro" id="IPR018060">
    <property type="entry name" value="HTH_AraC"/>
</dbReference>
<evidence type="ECO:0000256" key="3">
    <source>
        <dbReference type="ARBA" id="ARBA00023163"/>
    </source>
</evidence>
<evidence type="ECO:0000259" key="4">
    <source>
        <dbReference type="PROSITE" id="PS01124"/>
    </source>
</evidence>
<protein>
    <submittedName>
        <fullName evidence="5">AraC family transcriptional regulator</fullName>
    </submittedName>
</protein>
<dbReference type="EMBL" id="PZBZ01000018">
    <property type="protein sequence ID" value="PTG15503.1"/>
    <property type="molecule type" value="Genomic_DNA"/>
</dbReference>
<keyword evidence="3" id="KW-0804">Transcription</keyword>
<dbReference type="PROSITE" id="PS00041">
    <property type="entry name" value="HTH_ARAC_FAMILY_1"/>
    <property type="match status" value="1"/>
</dbReference>
<dbReference type="Gene3D" id="1.10.10.60">
    <property type="entry name" value="Homeodomain-like"/>
    <property type="match status" value="2"/>
</dbReference>
<evidence type="ECO:0000256" key="2">
    <source>
        <dbReference type="ARBA" id="ARBA00023125"/>
    </source>
</evidence>
<dbReference type="RefSeq" id="WP_107360546.1">
    <property type="nucleotide sequence ID" value="NZ_PYZV01000025.1"/>
</dbReference>
<dbReference type="InterPro" id="IPR009057">
    <property type="entry name" value="Homeodomain-like_sf"/>
</dbReference>
<dbReference type="InterPro" id="IPR018062">
    <property type="entry name" value="HTH_AraC-typ_CS"/>
</dbReference>
<dbReference type="SUPFAM" id="SSF46689">
    <property type="entry name" value="Homeodomain-like"/>
    <property type="match status" value="2"/>
</dbReference>
<feature type="domain" description="HTH araC/xylS-type" evidence="4">
    <location>
        <begin position="174"/>
        <end position="272"/>
    </location>
</feature>
<dbReference type="PANTHER" id="PTHR43280:SF30">
    <property type="entry name" value="MMSAB OPERON REGULATORY PROTEIN"/>
    <property type="match status" value="1"/>
</dbReference>
<dbReference type="InterPro" id="IPR037923">
    <property type="entry name" value="HTH-like"/>
</dbReference>
<dbReference type="CDD" id="cd06986">
    <property type="entry name" value="cupin_MmsR-like_N"/>
    <property type="match status" value="1"/>
</dbReference>
<dbReference type="GO" id="GO:0043565">
    <property type="term" value="F:sequence-specific DNA binding"/>
    <property type="evidence" value="ECO:0007669"/>
    <property type="project" value="InterPro"/>
</dbReference>
<keyword evidence="2" id="KW-0238">DNA-binding</keyword>
<dbReference type="SUPFAM" id="SSF51215">
    <property type="entry name" value="Regulatory protein AraC"/>
    <property type="match status" value="1"/>
</dbReference>
<evidence type="ECO:0000313" key="6">
    <source>
        <dbReference type="Proteomes" id="UP000242704"/>
    </source>
</evidence>
<dbReference type="Gene3D" id="2.60.120.280">
    <property type="entry name" value="Regulatory protein AraC"/>
    <property type="match status" value="1"/>
</dbReference>
<dbReference type="GO" id="GO:0003700">
    <property type="term" value="F:DNA-binding transcription factor activity"/>
    <property type="evidence" value="ECO:0007669"/>
    <property type="project" value="InterPro"/>
</dbReference>
<name>A0AAE5W878_STACR</name>
<evidence type="ECO:0000313" key="5">
    <source>
        <dbReference type="EMBL" id="PTG15503.1"/>
    </source>
</evidence>
<dbReference type="Proteomes" id="UP000242704">
    <property type="component" value="Unassembled WGS sequence"/>
</dbReference>
<keyword evidence="1" id="KW-0805">Transcription regulation</keyword>
<dbReference type="PROSITE" id="PS01124">
    <property type="entry name" value="HTH_ARAC_FAMILY_2"/>
    <property type="match status" value="1"/>
</dbReference>
<dbReference type="SMART" id="SM00342">
    <property type="entry name" value="HTH_ARAC"/>
    <property type="match status" value="1"/>
</dbReference>
<dbReference type="Pfam" id="PF02311">
    <property type="entry name" value="AraC_binding"/>
    <property type="match status" value="1"/>
</dbReference>
<sequence length="274" mass="31778">MQLLWKLFKKNHFEANIDECGIEVGTPNVSYSYRVVKPAVLHTIMSGTGTFTYQNQSYALKAGDLFLLQEGMQVHYEASTDDPWTYHWVGFSGHLALDFLARTTLMHHPVVVNQDTSDISIIIYQICTRAITYETANSDDIQHMSDLYRLLYLLTQLCPQSFESDQIEIYSNVQAAVNYMNSHYMKPISIDDVALHAKVSRSYLYKLFIKWMDQSPQQYLIYLRLYHASQMLMTSSKSIQEVAHAVGYNDALLFSKAFRKHFDMPPSTYRKKYK</sequence>
<comment type="caution">
    <text evidence="5">The sequence shown here is derived from an EMBL/GenBank/DDBJ whole genome shotgun (WGS) entry which is preliminary data.</text>
</comment>
<reference evidence="5 6" key="1">
    <citation type="journal article" date="2016" name="Front. Microbiol.">
        <title>Comprehensive Phylogenetic Analysis of Bovine Non-aureus Staphylococci Species Based on Whole-Genome Sequencing.</title>
        <authorList>
            <person name="Naushad S."/>
            <person name="Barkema H.W."/>
            <person name="Luby C."/>
            <person name="Condas L.A."/>
            <person name="Nobrega D.B."/>
            <person name="Carson D.A."/>
            <person name="De Buck J."/>
        </authorList>
    </citation>
    <scope>NUCLEOTIDE SEQUENCE [LARGE SCALE GENOMIC DNA]</scope>
    <source>
        <strain evidence="5 6">SNUC 505</strain>
    </source>
</reference>
<accession>A0AAE5W878</accession>
<dbReference type="InterPro" id="IPR020449">
    <property type="entry name" value="Tscrpt_reg_AraC-type_HTH"/>
</dbReference>
<dbReference type="Pfam" id="PF12833">
    <property type="entry name" value="HTH_18"/>
    <property type="match status" value="1"/>
</dbReference>
<dbReference type="PANTHER" id="PTHR43280">
    <property type="entry name" value="ARAC-FAMILY TRANSCRIPTIONAL REGULATOR"/>
    <property type="match status" value="1"/>
</dbReference>
<organism evidence="5 6">
    <name type="scientific">Staphylococcus chromogenes</name>
    <name type="common">Staphylococcus hyicus subsp. chromogenes</name>
    <dbReference type="NCBI Taxonomy" id="46126"/>
    <lineage>
        <taxon>Bacteria</taxon>
        <taxon>Bacillati</taxon>
        <taxon>Bacillota</taxon>
        <taxon>Bacilli</taxon>
        <taxon>Bacillales</taxon>
        <taxon>Staphylococcaceae</taxon>
        <taxon>Staphylococcus</taxon>
    </lineage>
</organism>
<dbReference type="PRINTS" id="PR00032">
    <property type="entry name" value="HTHARAC"/>
</dbReference>
<dbReference type="AlphaFoldDB" id="A0AAE5W878"/>
<dbReference type="InterPro" id="IPR003313">
    <property type="entry name" value="AraC-bd"/>
</dbReference>
<gene>
    <name evidence="5" type="ORF">BU653_04430</name>
</gene>
<evidence type="ECO:0000256" key="1">
    <source>
        <dbReference type="ARBA" id="ARBA00023015"/>
    </source>
</evidence>
<proteinExistence type="predicted"/>